<evidence type="ECO:0000256" key="12">
    <source>
        <dbReference type="SAM" id="Coils"/>
    </source>
</evidence>
<dbReference type="EMBL" id="JANBQB010000002">
    <property type="protein sequence ID" value="KAJ1985292.1"/>
    <property type="molecule type" value="Genomic_DNA"/>
</dbReference>
<dbReference type="Proteomes" id="UP001151582">
    <property type="component" value="Unassembled WGS sequence"/>
</dbReference>
<comment type="function">
    <text evidence="11">Subunit e, of the mitochondrial membrane ATP synthase complex (F(1)F(0) ATP synthase or Complex V) that produces ATP from ADP in the presence of a proton gradient across the membrane which is generated by electron transport complexes of the respiratory chain. ATP synthase complex consist of a soluble F(1) head domain - the catalytic core - and a membrane F(1) domain - the membrane proton channel. These two domains are linked by a central stalk rotating inside the F(1) region and a stationary peripheral stalk. During catalysis, ATP synthesis in the catalytic domain of F(1) is coupled via a rotary mechanism of the central stalk subunits to proton translocation. In vivo, can only synthesize ATP although its ATP hydrolase activity can be activated artificially in vitro. Part of the complex F(0) domain.</text>
</comment>
<gene>
    <name evidence="13" type="primary">TIM11</name>
    <name evidence="13" type="ORF">H4R34_000113</name>
</gene>
<dbReference type="GO" id="GO:0045259">
    <property type="term" value="C:proton-transporting ATP synthase complex"/>
    <property type="evidence" value="ECO:0007669"/>
    <property type="project" value="UniProtKB-UniRule"/>
</dbReference>
<keyword evidence="9" id="KW-0472">Membrane</keyword>
<keyword evidence="8 11" id="KW-0496">Mitochondrion</keyword>
<dbReference type="GO" id="GO:0015986">
    <property type="term" value="P:proton motive force-driven ATP synthesis"/>
    <property type="evidence" value="ECO:0007669"/>
    <property type="project" value="InterPro"/>
</dbReference>
<evidence type="ECO:0000256" key="10">
    <source>
        <dbReference type="ARBA" id="ARBA00023310"/>
    </source>
</evidence>
<dbReference type="InterPro" id="IPR008386">
    <property type="entry name" value="ATP_synth_F0_esu_mt"/>
</dbReference>
<evidence type="ECO:0000313" key="13">
    <source>
        <dbReference type="EMBL" id="KAJ1985292.1"/>
    </source>
</evidence>
<dbReference type="GO" id="GO:0005743">
    <property type="term" value="C:mitochondrial inner membrane"/>
    <property type="evidence" value="ECO:0007669"/>
    <property type="project" value="UniProtKB-SubCell"/>
</dbReference>
<sequence>MASPLVKYLRWGALTSGVLYGYMHYNTLLKQAEQNKEYQEYRRLENLIAKAKHEYAQLKGAQSNSSVVTDPNSPQFDFEAYLKSVEAESA</sequence>
<evidence type="ECO:0000256" key="11">
    <source>
        <dbReference type="RuleBase" id="RU367005"/>
    </source>
</evidence>
<comment type="subcellular location">
    <subcellularLocation>
        <location evidence="1 11">Mitochondrion inner membrane</location>
    </subcellularLocation>
</comment>
<reference evidence="13" key="1">
    <citation type="submission" date="2022-07" db="EMBL/GenBank/DDBJ databases">
        <title>Phylogenomic reconstructions and comparative analyses of Kickxellomycotina fungi.</title>
        <authorList>
            <person name="Reynolds N.K."/>
            <person name="Stajich J.E."/>
            <person name="Barry K."/>
            <person name="Grigoriev I.V."/>
            <person name="Crous P."/>
            <person name="Smith M.E."/>
        </authorList>
    </citation>
    <scope>NUCLEOTIDE SEQUENCE</scope>
    <source>
        <strain evidence="13">RSA 567</strain>
    </source>
</reference>
<accession>A0A9W8B7P2</accession>
<keyword evidence="12" id="KW-0175">Coiled coil</keyword>
<proteinExistence type="inferred from homology"/>
<evidence type="ECO:0000256" key="5">
    <source>
        <dbReference type="ARBA" id="ARBA00022781"/>
    </source>
</evidence>
<comment type="caution">
    <text evidence="13">The sequence shown here is derived from an EMBL/GenBank/DDBJ whole genome shotgun (WGS) entry which is preliminary data.</text>
</comment>
<feature type="coiled-coil region" evidence="12">
    <location>
        <begin position="34"/>
        <end position="61"/>
    </location>
</feature>
<evidence type="ECO:0000256" key="1">
    <source>
        <dbReference type="ARBA" id="ARBA00004273"/>
    </source>
</evidence>
<comment type="similarity">
    <text evidence="2 11">Belongs to the ATPase e subunit family.</text>
</comment>
<dbReference type="Pfam" id="PF05680">
    <property type="entry name" value="ATP-synt_E"/>
    <property type="match status" value="1"/>
</dbReference>
<evidence type="ECO:0000256" key="9">
    <source>
        <dbReference type="ARBA" id="ARBA00023136"/>
    </source>
</evidence>
<evidence type="ECO:0000256" key="8">
    <source>
        <dbReference type="ARBA" id="ARBA00023128"/>
    </source>
</evidence>
<protein>
    <recommendedName>
        <fullName evidence="11">ATP synthase F(0) complex subunit e, mitochondrial</fullName>
    </recommendedName>
</protein>
<keyword evidence="3 11" id="KW-0813">Transport</keyword>
<comment type="subunit">
    <text evidence="11">F-type ATPases have 2 components, CF(1) - the catalytic core - and CF(0) - the membrane proton channel. CF(1) and CF(0) have multiple subunits.</text>
</comment>
<evidence type="ECO:0000256" key="4">
    <source>
        <dbReference type="ARBA" id="ARBA00022547"/>
    </source>
</evidence>
<evidence type="ECO:0000256" key="7">
    <source>
        <dbReference type="ARBA" id="ARBA00023065"/>
    </source>
</evidence>
<evidence type="ECO:0000256" key="3">
    <source>
        <dbReference type="ARBA" id="ARBA00022448"/>
    </source>
</evidence>
<name>A0A9W8B7P2_9FUNG</name>
<keyword evidence="10 11" id="KW-0066">ATP synthesis</keyword>
<dbReference type="OrthoDB" id="2125027at2759"/>
<organism evidence="13 14">
    <name type="scientific">Dimargaris verticillata</name>
    <dbReference type="NCBI Taxonomy" id="2761393"/>
    <lineage>
        <taxon>Eukaryota</taxon>
        <taxon>Fungi</taxon>
        <taxon>Fungi incertae sedis</taxon>
        <taxon>Zoopagomycota</taxon>
        <taxon>Kickxellomycotina</taxon>
        <taxon>Dimargaritomycetes</taxon>
        <taxon>Dimargaritales</taxon>
        <taxon>Dimargaritaceae</taxon>
        <taxon>Dimargaris</taxon>
    </lineage>
</organism>
<keyword evidence="7 11" id="KW-0406">Ion transport</keyword>
<dbReference type="AlphaFoldDB" id="A0A9W8B7P2"/>
<dbReference type="GO" id="GO:0015078">
    <property type="term" value="F:proton transmembrane transporter activity"/>
    <property type="evidence" value="ECO:0007669"/>
    <property type="project" value="InterPro"/>
</dbReference>
<evidence type="ECO:0000256" key="6">
    <source>
        <dbReference type="ARBA" id="ARBA00022792"/>
    </source>
</evidence>
<keyword evidence="5 11" id="KW-0375">Hydrogen ion transport</keyword>
<keyword evidence="14" id="KW-1185">Reference proteome</keyword>
<evidence type="ECO:0000256" key="2">
    <source>
        <dbReference type="ARBA" id="ARBA00007333"/>
    </source>
</evidence>
<keyword evidence="6 11" id="KW-0999">Mitochondrion inner membrane</keyword>
<evidence type="ECO:0000313" key="14">
    <source>
        <dbReference type="Proteomes" id="UP001151582"/>
    </source>
</evidence>
<keyword evidence="4 11" id="KW-0138">CF(0)</keyword>